<dbReference type="Proteomes" id="UP000828390">
    <property type="component" value="Unassembled WGS sequence"/>
</dbReference>
<protein>
    <submittedName>
        <fullName evidence="1">Uncharacterized protein</fullName>
    </submittedName>
</protein>
<dbReference type="EMBL" id="JAIWYP010000001">
    <property type="protein sequence ID" value="KAH3885345.1"/>
    <property type="molecule type" value="Genomic_DNA"/>
</dbReference>
<dbReference type="AlphaFoldDB" id="A0A9D4RZZ1"/>
<proteinExistence type="predicted"/>
<name>A0A9D4RZZ1_DREPO</name>
<reference evidence="1" key="1">
    <citation type="journal article" date="2019" name="bioRxiv">
        <title>The Genome of the Zebra Mussel, Dreissena polymorpha: A Resource for Invasive Species Research.</title>
        <authorList>
            <person name="McCartney M.A."/>
            <person name="Auch B."/>
            <person name="Kono T."/>
            <person name="Mallez S."/>
            <person name="Zhang Y."/>
            <person name="Obille A."/>
            <person name="Becker A."/>
            <person name="Abrahante J.E."/>
            <person name="Garbe J."/>
            <person name="Badalamenti J.P."/>
            <person name="Herman A."/>
            <person name="Mangelson H."/>
            <person name="Liachko I."/>
            <person name="Sullivan S."/>
            <person name="Sone E.D."/>
            <person name="Koren S."/>
            <person name="Silverstein K.A.T."/>
            <person name="Beckman K.B."/>
            <person name="Gohl D.M."/>
        </authorList>
    </citation>
    <scope>NUCLEOTIDE SEQUENCE</scope>
    <source>
        <strain evidence="1">Duluth1</strain>
        <tissue evidence="1">Whole animal</tissue>
    </source>
</reference>
<comment type="caution">
    <text evidence="1">The sequence shown here is derived from an EMBL/GenBank/DDBJ whole genome shotgun (WGS) entry which is preliminary data.</text>
</comment>
<keyword evidence="2" id="KW-1185">Reference proteome</keyword>
<evidence type="ECO:0000313" key="2">
    <source>
        <dbReference type="Proteomes" id="UP000828390"/>
    </source>
</evidence>
<gene>
    <name evidence="1" type="ORF">DPMN_009339</name>
</gene>
<accession>A0A9D4RZZ1</accession>
<evidence type="ECO:0000313" key="1">
    <source>
        <dbReference type="EMBL" id="KAH3885345.1"/>
    </source>
</evidence>
<organism evidence="1 2">
    <name type="scientific">Dreissena polymorpha</name>
    <name type="common">Zebra mussel</name>
    <name type="synonym">Mytilus polymorpha</name>
    <dbReference type="NCBI Taxonomy" id="45954"/>
    <lineage>
        <taxon>Eukaryota</taxon>
        <taxon>Metazoa</taxon>
        <taxon>Spiralia</taxon>
        <taxon>Lophotrochozoa</taxon>
        <taxon>Mollusca</taxon>
        <taxon>Bivalvia</taxon>
        <taxon>Autobranchia</taxon>
        <taxon>Heteroconchia</taxon>
        <taxon>Euheterodonta</taxon>
        <taxon>Imparidentia</taxon>
        <taxon>Neoheterodontei</taxon>
        <taxon>Myida</taxon>
        <taxon>Dreissenoidea</taxon>
        <taxon>Dreissenidae</taxon>
        <taxon>Dreissena</taxon>
    </lineage>
</organism>
<reference evidence="1" key="2">
    <citation type="submission" date="2020-11" db="EMBL/GenBank/DDBJ databases">
        <authorList>
            <person name="McCartney M.A."/>
            <person name="Auch B."/>
            <person name="Kono T."/>
            <person name="Mallez S."/>
            <person name="Becker A."/>
            <person name="Gohl D.M."/>
            <person name="Silverstein K.A.T."/>
            <person name="Koren S."/>
            <person name="Bechman K.B."/>
            <person name="Herman A."/>
            <person name="Abrahante J.E."/>
            <person name="Garbe J."/>
        </authorList>
    </citation>
    <scope>NUCLEOTIDE SEQUENCE</scope>
    <source>
        <strain evidence="1">Duluth1</strain>
        <tissue evidence="1">Whole animal</tissue>
    </source>
</reference>
<sequence length="160" mass="17706">MKLNLRLRAGLRVRAPYSPEATWNVTFPYTPKPHTFNPATQSGLFRSSHRSWVPRTTLSWVIPPYHPMRVDNPALATLGGSTRPSHLRKVSNPAIAIQAIQGGSPRPSHLMWPPNAVDHPALTSYGGSPGPSHLRWVNQPALTTYGDSARLSHTRWISPP</sequence>